<keyword evidence="1" id="KW-0812">Transmembrane</keyword>
<dbReference type="EMBL" id="JBHPBY010000725">
    <property type="protein sequence ID" value="MFC1854116.1"/>
    <property type="molecule type" value="Genomic_DNA"/>
</dbReference>
<feature type="transmembrane region" description="Helical" evidence="1">
    <location>
        <begin position="396"/>
        <end position="413"/>
    </location>
</feature>
<feature type="transmembrane region" description="Helical" evidence="1">
    <location>
        <begin position="144"/>
        <end position="162"/>
    </location>
</feature>
<feature type="transmembrane region" description="Helical" evidence="1">
    <location>
        <begin position="321"/>
        <end position="337"/>
    </location>
</feature>
<reference evidence="2 3" key="1">
    <citation type="submission" date="2024-09" db="EMBL/GenBank/DDBJ databases">
        <title>Laminarin stimulates single cell rates of sulfate reduction while oxygen inhibits transcriptomic activity in coastal marine sediment.</title>
        <authorList>
            <person name="Lindsay M."/>
            <person name="Orcutt B."/>
            <person name="Emerson D."/>
            <person name="Stepanauskas R."/>
            <person name="D'Angelo T."/>
        </authorList>
    </citation>
    <scope>NUCLEOTIDE SEQUENCE [LARGE SCALE GENOMIC DNA]</scope>
    <source>
        <strain evidence="2">SAG AM-311-K15</strain>
    </source>
</reference>
<sequence>MKKSILLIFGAIRSLLSQTSPRDGRYILLGVLVLYFLIIFLSSFFMEFHLFWNYLGVPVPGIQPPFADLRSLLSAVECYQMGFNVIIDNPCDPRPGVPMTYPRIWFSLLASLGVRQSQTLQLGIGLAILFFGAVILVIKRLNRGEAVLYSVILCSPMVMAGVERGNNDLLIFIILALAIVCRQSKLFLLRFFSYSLIMGTAILKIYPFCGLITILKESKKAKLWLSVLFTGLFLFYLYLISEELMLIAMNVPRATIFSYGYLVVFDQFNTFLSLSGYPDRGMFFVLLPFFVLSSVVTGAFMYSRRASCSTQFFELPAGREFDFFQVGLLIYMVTFILGHNWDYRLIFLIFTIPYLLTIIKSDHQSSSLFTLILLGIVATLWLSRLPWYLNANLDEVVNWILFTLFVYLFFVTLPRGPKHSPRNTAVT</sequence>
<keyword evidence="1" id="KW-1133">Transmembrane helix</keyword>
<evidence type="ECO:0000256" key="1">
    <source>
        <dbReference type="SAM" id="Phobius"/>
    </source>
</evidence>
<feature type="transmembrane region" description="Helical" evidence="1">
    <location>
        <begin position="27"/>
        <end position="46"/>
    </location>
</feature>
<dbReference type="Proteomes" id="UP001594351">
    <property type="component" value="Unassembled WGS sequence"/>
</dbReference>
<evidence type="ECO:0008006" key="4">
    <source>
        <dbReference type="Google" id="ProtNLM"/>
    </source>
</evidence>
<keyword evidence="1" id="KW-0472">Membrane</keyword>
<gene>
    <name evidence="2" type="ORF">ACFL27_28365</name>
</gene>
<comment type="caution">
    <text evidence="2">The sequence shown here is derived from an EMBL/GenBank/DDBJ whole genome shotgun (WGS) entry which is preliminary data.</text>
</comment>
<name>A0ABV6Z6Y0_UNCC1</name>
<proteinExistence type="predicted"/>
<evidence type="ECO:0000313" key="2">
    <source>
        <dbReference type="EMBL" id="MFC1854116.1"/>
    </source>
</evidence>
<feature type="transmembrane region" description="Helical" evidence="1">
    <location>
        <begin position="194"/>
        <end position="215"/>
    </location>
</feature>
<feature type="transmembrane region" description="Helical" evidence="1">
    <location>
        <begin position="222"/>
        <end position="240"/>
    </location>
</feature>
<feature type="transmembrane region" description="Helical" evidence="1">
    <location>
        <begin position="119"/>
        <end position="138"/>
    </location>
</feature>
<accession>A0ABV6Z6Y0</accession>
<organism evidence="2 3">
    <name type="scientific">candidate division CSSED10-310 bacterium</name>
    <dbReference type="NCBI Taxonomy" id="2855610"/>
    <lineage>
        <taxon>Bacteria</taxon>
        <taxon>Bacteria division CSSED10-310</taxon>
    </lineage>
</organism>
<feature type="transmembrane region" description="Helical" evidence="1">
    <location>
        <begin position="281"/>
        <end position="300"/>
    </location>
</feature>
<feature type="transmembrane region" description="Helical" evidence="1">
    <location>
        <begin position="366"/>
        <end position="384"/>
    </location>
</feature>
<protein>
    <recommendedName>
        <fullName evidence="4">Glycosyltransferase RgtA/B/C/D-like domain-containing protein</fullName>
    </recommendedName>
</protein>
<keyword evidence="3" id="KW-1185">Reference proteome</keyword>
<evidence type="ECO:0000313" key="3">
    <source>
        <dbReference type="Proteomes" id="UP001594351"/>
    </source>
</evidence>
<feature type="transmembrane region" description="Helical" evidence="1">
    <location>
        <begin position="343"/>
        <end position="359"/>
    </location>
</feature>